<dbReference type="PANTHER" id="PTHR33112:SF12">
    <property type="entry name" value="HETEROKARYON INCOMPATIBILITY DOMAIN-CONTAINING PROTEIN"/>
    <property type="match status" value="1"/>
</dbReference>
<dbReference type="InterPro" id="IPR010730">
    <property type="entry name" value="HET"/>
</dbReference>
<evidence type="ECO:0000313" key="2">
    <source>
        <dbReference type="EMBL" id="KAB8076837.1"/>
    </source>
</evidence>
<name>A0A5N5X9T3_9EURO</name>
<sequence>MADPLRNYLDGRYPRLIKYKKLNEVWENDPEGYDSETRFDCVICNDLWRAVSGTDRSVYKLGSFNDTTASQCSRHLPLFEQHRARRGLRELRDISIQGTGSMAGIASFGTREYSPWDLLVARTGNNNIGVGAILDPDWIDIQIPKYWKNKCLFDHASACHNPLRVPQTRPAWLIDVENKCLVSGQGSSGNFVALSYRWSKDYIFQAKSENLEDLQRRYSLEIPAFAERLSPIIQHSIYFTRAIGERYLWVDAVCIIHGNVAETKEQLGHMGSIYASAIFTIIAADGDSKYGLPGLKNISSSRNLEQIIIPFGKEKFIVRKWSRSWQAGSWPPDALPYYKRGWTYQEQLMSSRKLIFQRNMLHWECACRTWHEELTLGTKGTKIYDYENELRRLLAGFPDMNTLTTLISEYNNRQLSREEDAWPGIVGLLSTLGRAFPDGFLYGLPQMVFDRALGWKPKNKYSSLKRRTSSTQPAEAQLPDSTLPSWSWIGWQGNIDIGSHELSIDRFPRIEETIPITQWYAWDSPSGSPARKIQSTWFENRDVFTDSTRPLPSGWSRKKVDLEKLGISPRLYPYSDAYDKYLYQHQDLNSSWFFPFPVPDAQVSIHLVMPDQPSFLFSKTKVTHAYAMRLSDTYYRTSIHNTVDLFNASKEGIGQLHAHNREQVEYFPTDKTDESPRRIELVAISRSRVYGRVYDIHKHFWRPDYFSERYNVLWVEWKDGVAYRLASGYVEKAAWEKLDLKDVDLVLG</sequence>
<keyword evidence="3" id="KW-1185">Reference proteome</keyword>
<gene>
    <name evidence="2" type="ORF">BDV29DRAFT_169194</name>
</gene>
<dbReference type="AlphaFoldDB" id="A0A5N5X9T3"/>
<dbReference type="EMBL" id="ML732175">
    <property type="protein sequence ID" value="KAB8076837.1"/>
    <property type="molecule type" value="Genomic_DNA"/>
</dbReference>
<dbReference type="OrthoDB" id="5135333at2759"/>
<dbReference type="PANTHER" id="PTHR33112">
    <property type="entry name" value="DOMAIN PROTEIN, PUTATIVE-RELATED"/>
    <property type="match status" value="1"/>
</dbReference>
<accession>A0A5N5X9T3</accession>
<feature type="domain" description="Heterokaryon incompatibility" evidence="1">
    <location>
        <begin position="191"/>
        <end position="346"/>
    </location>
</feature>
<dbReference type="Proteomes" id="UP000326565">
    <property type="component" value="Unassembled WGS sequence"/>
</dbReference>
<organism evidence="2 3">
    <name type="scientific">Aspergillus leporis</name>
    <dbReference type="NCBI Taxonomy" id="41062"/>
    <lineage>
        <taxon>Eukaryota</taxon>
        <taxon>Fungi</taxon>
        <taxon>Dikarya</taxon>
        <taxon>Ascomycota</taxon>
        <taxon>Pezizomycotina</taxon>
        <taxon>Eurotiomycetes</taxon>
        <taxon>Eurotiomycetidae</taxon>
        <taxon>Eurotiales</taxon>
        <taxon>Aspergillaceae</taxon>
        <taxon>Aspergillus</taxon>
        <taxon>Aspergillus subgen. Circumdati</taxon>
    </lineage>
</organism>
<dbReference type="Pfam" id="PF06985">
    <property type="entry name" value="HET"/>
    <property type="match status" value="1"/>
</dbReference>
<reference evidence="2 3" key="1">
    <citation type="submission" date="2019-04" db="EMBL/GenBank/DDBJ databases">
        <title>Friends and foes A comparative genomics study of 23 Aspergillus species from section Flavi.</title>
        <authorList>
            <consortium name="DOE Joint Genome Institute"/>
            <person name="Kjaerbolling I."/>
            <person name="Vesth T."/>
            <person name="Frisvad J.C."/>
            <person name="Nybo J.L."/>
            <person name="Theobald S."/>
            <person name="Kildgaard S."/>
            <person name="Isbrandt T."/>
            <person name="Kuo A."/>
            <person name="Sato A."/>
            <person name="Lyhne E.K."/>
            <person name="Kogle M.E."/>
            <person name="Wiebenga A."/>
            <person name="Kun R.S."/>
            <person name="Lubbers R.J."/>
            <person name="Makela M.R."/>
            <person name="Barry K."/>
            <person name="Chovatia M."/>
            <person name="Clum A."/>
            <person name="Daum C."/>
            <person name="Haridas S."/>
            <person name="He G."/>
            <person name="LaButti K."/>
            <person name="Lipzen A."/>
            <person name="Mondo S."/>
            <person name="Riley R."/>
            <person name="Salamov A."/>
            <person name="Simmons B.A."/>
            <person name="Magnuson J.K."/>
            <person name="Henrissat B."/>
            <person name="Mortensen U.H."/>
            <person name="Larsen T.O."/>
            <person name="Devries R.P."/>
            <person name="Grigoriev I.V."/>
            <person name="Machida M."/>
            <person name="Baker S.E."/>
            <person name="Andersen M.R."/>
        </authorList>
    </citation>
    <scope>NUCLEOTIDE SEQUENCE [LARGE SCALE GENOMIC DNA]</scope>
    <source>
        <strain evidence="2 3">CBS 151.66</strain>
    </source>
</reference>
<protein>
    <submittedName>
        <fullName evidence="2">Heterokaryon incompatibility protein-domain-containing protein</fullName>
    </submittedName>
</protein>
<proteinExistence type="predicted"/>
<evidence type="ECO:0000259" key="1">
    <source>
        <dbReference type="Pfam" id="PF06985"/>
    </source>
</evidence>
<evidence type="ECO:0000313" key="3">
    <source>
        <dbReference type="Proteomes" id="UP000326565"/>
    </source>
</evidence>